<reference evidence="1" key="2">
    <citation type="submission" date="2020-06" db="EMBL/GenBank/DDBJ databases">
        <title>Helianthus annuus Genome sequencing and assembly Release 2.</title>
        <authorList>
            <person name="Gouzy J."/>
            <person name="Langlade N."/>
            <person name="Munos S."/>
        </authorList>
    </citation>
    <scope>NUCLEOTIDE SEQUENCE</scope>
    <source>
        <tissue evidence="1">Leaves</tissue>
    </source>
</reference>
<dbReference type="Gramene" id="mRNA:HanXRQr2_Chr17g0823181">
    <property type="protein sequence ID" value="mRNA:HanXRQr2_Chr17g0823181"/>
    <property type="gene ID" value="HanXRQr2_Chr17g0823181"/>
</dbReference>
<sequence length="71" mass="8020">MLPSGDTPQVDFGGITHYIQALRQQDNLRVKVIKVKMFTDSVIPFTQTNLGCQERDLSSPMVPLLTTERRS</sequence>
<dbReference type="Proteomes" id="UP000215914">
    <property type="component" value="Unassembled WGS sequence"/>
</dbReference>
<keyword evidence="2" id="KW-1185">Reference proteome</keyword>
<dbReference type="EMBL" id="MNCJ02000332">
    <property type="protein sequence ID" value="KAF5757145.1"/>
    <property type="molecule type" value="Genomic_DNA"/>
</dbReference>
<dbReference type="AlphaFoldDB" id="A0A9K3DLD3"/>
<comment type="caution">
    <text evidence="1">The sequence shown here is derived from an EMBL/GenBank/DDBJ whole genome shotgun (WGS) entry which is preliminary data.</text>
</comment>
<accession>A0A9K3DLD3</accession>
<gene>
    <name evidence="1" type="ORF">HanXRQr2_Chr17g0823181</name>
</gene>
<protein>
    <submittedName>
        <fullName evidence="1">Uncharacterized protein</fullName>
    </submittedName>
</protein>
<name>A0A9K3DLD3_HELAN</name>
<reference evidence="1" key="1">
    <citation type="journal article" date="2017" name="Nature">
        <title>The sunflower genome provides insights into oil metabolism, flowering and Asterid evolution.</title>
        <authorList>
            <person name="Badouin H."/>
            <person name="Gouzy J."/>
            <person name="Grassa C.J."/>
            <person name="Murat F."/>
            <person name="Staton S.E."/>
            <person name="Cottret L."/>
            <person name="Lelandais-Briere C."/>
            <person name="Owens G.L."/>
            <person name="Carrere S."/>
            <person name="Mayjonade B."/>
            <person name="Legrand L."/>
            <person name="Gill N."/>
            <person name="Kane N.C."/>
            <person name="Bowers J.E."/>
            <person name="Hubner S."/>
            <person name="Bellec A."/>
            <person name="Berard A."/>
            <person name="Berges H."/>
            <person name="Blanchet N."/>
            <person name="Boniface M.C."/>
            <person name="Brunel D."/>
            <person name="Catrice O."/>
            <person name="Chaidir N."/>
            <person name="Claudel C."/>
            <person name="Donnadieu C."/>
            <person name="Faraut T."/>
            <person name="Fievet G."/>
            <person name="Helmstetter N."/>
            <person name="King M."/>
            <person name="Knapp S.J."/>
            <person name="Lai Z."/>
            <person name="Le Paslier M.C."/>
            <person name="Lippi Y."/>
            <person name="Lorenzon L."/>
            <person name="Mandel J.R."/>
            <person name="Marage G."/>
            <person name="Marchand G."/>
            <person name="Marquand E."/>
            <person name="Bret-Mestries E."/>
            <person name="Morien E."/>
            <person name="Nambeesan S."/>
            <person name="Nguyen T."/>
            <person name="Pegot-Espagnet P."/>
            <person name="Pouilly N."/>
            <person name="Raftis F."/>
            <person name="Sallet E."/>
            <person name="Schiex T."/>
            <person name="Thomas J."/>
            <person name="Vandecasteele C."/>
            <person name="Vares D."/>
            <person name="Vear F."/>
            <person name="Vautrin S."/>
            <person name="Crespi M."/>
            <person name="Mangin B."/>
            <person name="Burke J.M."/>
            <person name="Salse J."/>
            <person name="Munos S."/>
            <person name="Vincourt P."/>
            <person name="Rieseberg L.H."/>
            <person name="Langlade N.B."/>
        </authorList>
    </citation>
    <scope>NUCLEOTIDE SEQUENCE</scope>
    <source>
        <tissue evidence="1">Leaves</tissue>
    </source>
</reference>
<evidence type="ECO:0000313" key="2">
    <source>
        <dbReference type="Proteomes" id="UP000215914"/>
    </source>
</evidence>
<proteinExistence type="predicted"/>
<evidence type="ECO:0000313" key="1">
    <source>
        <dbReference type="EMBL" id="KAF5757145.1"/>
    </source>
</evidence>
<organism evidence="1 2">
    <name type="scientific">Helianthus annuus</name>
    <name type="common">Common sunflower</name>
    <dbReference type="NCBI Taxonomy" id="4232"/>
    <lineage>
        <taxon>Eukaryota</taxon>
        <taxon>Viridiplantae</taxon>
        <taxon>Streptophyta</taxon>
        <taxon>Embryophyta</taxon>
        <taxon>Tracheophyta</taxon>
        <taxon>Spermatophyta</taxon>
        <taxon>Magnoliopsida</taxon>
        <taxon>eudicotyledons</taxon>
        <taxon>Gunneridae</taxon>
        <taxon>Pentapetalae</taxon>
        <taxon>asterids</taxon>
        <taxon>campanulids</taxon>
        <taxon>Asterales</taxon>
        <taxon>Asteraceae</taxon>
        <taxon>Asteroideae</taxon>
        <taxon>Heliantheae alliance</taxon>
        <taxon>Heliantheae</taxon>
        <taxon>Helianthus</taxon>
    </lineage>
</organism>